<protein>
    <submittedName>
        <fullName evidence="4">Putative conserved secreted protein</fullName>
    </submittedName>
</protein>
<feature type="region of interest" description="Disordered" evidence="1">
    <location>
        <begin position="358"/>
        <end position="433"/>
    </location>
</feature>
<organism evidence="5 6">
    <name type="scientific">Lutzomyia longipalpis</name>
    <name type="common">Sand fly</name>
    <dbReference type="NCBI Taxonomy" id="7200"/>
    <lineage>
        <taxon>Eukaryota</taxon>
        <taxon>Metazoa</taxon>
        <taxon>Ecdysozoa</taxon>
        <taxon>Arthropoda</taxon>
        <taxon>Hexapoda</taxon>
        <taxon>Insecta</taxon>
        <taxon>Pterygota</taxon>
        <taxon>Neoptera</taxon>
        <taxon>Endopterygota</taxon>
        <taxon>Diptera</taxon>
        <taxon>Nematocera</taxon>
        <taxon>Psychodoidea</taxon>
        <taxon>Psychodidae</taxon>
        <taxon>Lutzomyia</taxon>
        <taxon>Lutzomyia</taxon>
    </lineage>
</organism>
<name>A0A1B0C7Z5_LUTLO</name>
<feature type="region of interest" description="Disordered" evidence="1">
    <location>
        <begin position="116"/>
        <end position="176"/>
    </location>
</feature>
<feature type="compositionally biased region" description="Basic and acidic residues" evidence="1">
    <location>
        <begin position="694"/>
        <end position="704"/>
    </location>
</feature>
<accession>A0A1B0C7Z5</accession>
<feature type="domain" description="Chitin-binding type-2" evidence="3">
    <location>
        <begin position="272"/>
        <end position="335"/>
    </location>
</feature>
<dbReference type="PANTHER" id="PTHR22933:SF43">
    <property type="entry name" value="LP10131P"/>
    <property type="match status" value="1"/>
</dbReference>
<dbReference type="EMBL" id="AJWK01000029">
    <property type="status" value="NOT_ANNOTATED_CDS"/>
    <property type="molecule type" value="Genomic_DNA"/>
</dbReference>
<keyword evidence="2" id="KW-0732">Signal</keyword>
<dbReference type="Proteomes" id="UP000092461">
    <property type="component" value="Unassembled WGS sequence"/>
</dbReference>
<dbReference type="EMBL" id="GITU01003868">
    <property type="protein sequence ID" value="MBC1172571.1"/>
    <property type="molecule type" value="Transcribed_RNA"/>
</dbReference>
<reference evidence="5" key="3">
    <citation type="submission" date="2020-05" db="UniProtKB">
        <authorList>
            <consortium name="EnsemblMetazoa"/>
        </authorList>
    </citation>
    <scope>IDENTIFICATION</scope>
    <source>
        <strain evidence="5">Jacobina</strain>
    </source>
</reference>
<evidence type="ECO:0000313" key="4">
    <source>
        <dbReference type="EMBL" id="MBC1172571.1"/>
    </source>
</evidence>
<feature type="compositionally biased region" description="Polar residues" evidence="1">
    <location>
        <begin position="419"/>
        <end position="433"/>
    </location>
</feature>
<dbReference type="EMBL" id="AJWK01000030">
    <property type="status" value="NOT_ANNOTATED_CDS"/>
    <property type="molecule type" value="Genomic_DNA"/>
</dbReference>
<dbReference type="PANTHER" id="PTHR22933">
    <property type="entry name" value="FI18007P1-RELATED"/>
    <property type="match status" value="1"/>
</dbReference>
<dbReference type="VEuPathDB" id="VectorBase:LLONM1_009593"/>
<dbReference type="Pfam" id="PF01607">
    <property type="entry name" value="CBM_14"/>
    <property type="match status" value="2"/>
</dbReference>
<feature type="compositionally biased region" description="Low complexity" evidence="1">
    <location>
        <begin position="708"/>
        <end position="725"/>
    </location>
</feature>
<feature type="region of interest" description="Disordered" evidence="1">
    <location>
        <begin position="566"/>
        <end position="588"/>
    </location>
</feature>
<proteinExistence type="predicted"/>
<reference evidence="6" key="1">
    <citation type="submission" date="2012-05" db="EMBL/GenBank/DDBJ databases">
        <title>Whole Genome Assembly of Lutzomyia longipalpis.</title>
        <authorList>
            <person name="Richards S."/>
            <person name="Qu C."/>
            <person name="Dillon R."/>
            <person name="Worley K."/>
            <person name="Scherer S."/>
            <person name="Batterton M."/>
            <person name="Taylor A."/>
            <person name="Hawes A."/>
            <person name="Hernandez B."/>
            <person name="Kovar C."/>
            <person name="Mandapat C."/>
            <person name="Pham C."/>
            <person name="Qu C."/>
            <person name="Jing C."/>
            <person name="Bess C."/>
            <person name="Bandaranaike D."/>
            <person name="Ngo D."/>
            <person name="Ongeri F."/>
            <person name="Arias F."/>
            <person name="Lara F."/>
            <person name="Weissenberger G."/>
            <person name="Kamau G."/>
            <person name="Han H."/>
            <person name="Shen H."/>
            <person name="Dinh H."/>
            <person name="Khalil I."/>
            <person name="Jones J."/>
            <person name="Shafer J."/>
            <person name="Jayaseelan J."/>
            <person name="Quiroz J."/>
            <person name="Blankenburg K."/>
            <person name="Nguyen L."/>
            <person name="Jackson L."/>
            <person name="Francisco L."/>
            <person name="Tang L.-Y."/>
            <person name="Pu L.-L."/>
            <person name="Perales L."/>
            <person name="Lorensuhewa L."/>
            <person name="Munidasa M."/>
            <person name="Coyle M."/>
            <person name="Taylor M."/>
            <person name="Puazo M."/>
            <person name="Firestine M."/>
            <person name="Scheel M."/>
            <person name="Javaid M."/>
            <person name="Wang M."/>
            <person name="Li M."/>
            <person name="Tabassum N."/>
            <person name="Saada N."/>
            <person name="Osuji N."/>
            <person name="Aqrawi P."/>
            <person name="Fu Q."/>
            <person name="Thornton R."/>
            <person name="Raj R."/>
            <person name="Goodspeed R."/>
            <person name="Mata R."/>
            <person name="Najjar R."/>
            <person name="Gubbala S."/>
            <person name="Lee S."/>
            <person name="Denson S."/>
            <person name="Patil S."/>
            <person name="Macmil S."/>
            <person name="Qi S."/>
            <person name="Matskevitch T."/>
            <person name="Palculict T."/>
            <person name="Mathew T."/>
            <person name="Vee V."/>
            <person name="Velamala V."/>
            <person name="Korchina V."/>
            <person name="Cai W."/>
            <person name="Liu W."/>
            <person name="Dai W."/>
            <person name="Zou X."/>
            <person name="Zhu Y."/>
            <person name="Zhang Y."/>
            <person name="Wu Y.-Q."/>
            <person name="Xin Y."/>
            <person name="Nazarath L."/>
            <person name="Kovar C."/>
            <person name="Han Y."/>
            <person name="Muzny D."/>
            <person name="Gibbs R."/>
        </authorList>
    </citation>
    <scope>NUCLEOTIDE SEQUENCE [LARGE SCALE GENOMIC DNA]</scope>
    <source>
        <strain evidence="6">Jacobina</strain>
    </source>
</reference>
<evidence type="ECO:0000256" key="1">
    <source>
        <dbReference type="SAM" id="MobiDB-lite"/>
    </source>
</evidence>
<reference evidence="4" key="2">
    <citation type="journal article" date="2020" name="BMC">
        <title>Leishmania infection induces a limited differential gene expression in the sand fly midgut.</title>
        <authorList>
            <person name="Coutinho-Abreu I.V."/>
            <person name="Serafim T.D."/>
            <person name="Meneses C."/>
            <person name="Kamhawi S."/>
            <person name="Oliveira F."/>
            <person name="Valenzuela J.G."/>
        </authorList>
    </citation>
    <scope>NUCLEOTIDE SEQUENCE</scope>
    <source>
        <strain evidence="4">Jacobina</strain>
        <tissue evidence="4">Midgut</tissue>
    </source>
</reference>
<dbReference type="Gene3D" id="2.170.140.10">
    <property type="entry name" value="Chitin binding domain"/>
    <property type="match status" value="2"/>
</dbReference>
<evidence type="ECO:0000259" key="3">
    <source>
        <dbReference type="PROSITE" id="PS50940"/>
    </source>
</evidence>
<feature type="compositionally biased region" description="Low complexity" evidence="1">
    <location>
        <begin position="361"/>
        <end position="400"/>
    </location>
</feature>
<dbReference type="InterPro" id="IPR052976">
    <property type="entry name" value="Scoloptoxin-like"/>
</dbReference>
<sequence length="859" mass="93495">QIVAFILLYLCSCFLAEPGYLDFDNLPETNFTCAGKVIGGYYADLETSCQMFHVCTIGQLDEPMDIKFLCLNGTVFDQETRVCERVDEVDCSKSERFYYLNLELYGNTMVPVPEESADAAVTTSSSSTTTSTTSTTTSAPPVTTTTTTTTQNPVTSTTRRPLSTSKPSHAPYKPAYGYNNTKGPAPSGFSTTPGAQVHYLSSTAAPTLPAATADEGEEAEDDYEYDDDYFVTDRGPTGFDPGQIVAFILLYLCSCFLAEPGYLDFDNLPETNFTCAGKVIGGYYADLETSCQMFHVCTIGQLDEPMDIKFLCLNGTVFDQETRVCERVDEVDCSKSERFYYLNLELYGNTMVPVPEESADAAVTTSSSSTTTSTTSTTTSAPPVTTTTTTTTQSPVTSTTRRPLSTSKPSHAPYKPAYTYNNTKGPAPSGFSTTPGAQVHYLSSTAAPTLPAATADEGEEAEDDYEYDDDYFVTDRGPTGFDPGPTNPPSGPSQVNAFSPQHFIFQQKEEKAKGGGQGKPAISFQQQQFENGGSLHNSHITVTTHTATPEKSHKQPVAQQQFQQKGATAYGKNRAVTYTPPPSITTSRPQYNLYGLNTAPSSAQLPKRIPLLPTAQHSQNNPPTGHAGYQQHPATPFRLRAQGFQLPVAQPRPFEGYRRHMPQIPLHLPPFEQRRDHKEILGFEDAADALIAPAERKELKRSDPRGGSSSSSQNATVSVTTSSTSKQRKVPPTASVRQKGPSGPETASSSSISSNLKKTHSQAYDRVLLTPQDRYISSLPKVVISASASVSDGSGKKLNYSIGSNVKIPPPSYDDYREGDVILDPFFLDVPKIKPRIKRFAGFAKRRKRTQQTEQLNST</sequence>
<feature type="compositionally biased region" description="Low complexity" evidence="1">
    <location>
        <begin position="119"/>
        <end position="158"/>
    </location>
</feature>
<dbReference type="SUPFAM" id="SSF57625">
    <property type="entry name" value="Invertebrate chitin-binding proteins"/>
    <property type="match status" value="2"/>
</dbReference>
<dbReference type="PROSITE" id="PS50940">
    <property type="entry name" value="CHIT_BIND_II"/>
    <property type="match status" value="2"/>
</dbReference>
<evidence type="ECO:0000313" key="6">
    <source>
        <dbReference type="Proteomes" id="UP000092461"/>
    </source>
</evidence>
<dbReference type="AlphaFoldDB" id="A0A1B0C7Z5"/>
<dbReference type="SMART" id="SM00494">
    <property type="entry name" value="ChtBD2"/>
    <property type="match status" value="2"/>
</dbReference>
<feature type="region of interest" description="Disordered" evidence="1">
    <location>
        <begin position="694"/>
        <end position="757"/>
    </location>
</feature>
<dbReference type="InterPro" id="IPR002557">
    <property type="entry name" value="Chitin-bd_dom"/>
</dbReference>
<dbReference type="InterPro" id="IPR036508">
    <property type="entry name" value="Chitin-bd_dom_sf"/>
</dbReference>
<evidence type="ECO:0000313" key="5">
    <source>
        <dbReference type="EnsemblMetazoa" id="LLOJ000008-PA"/>
    </source>
</evidence>
<dbReference type="GO" id="GO:0005576">
    <property type="term" value="C:extracellular region"/>
    <property type="evidence" value="ECO:0007669"/>
    <property type="project" value="InterPro"/>
</dbReference>
<dbReference type="VEuPathDB" id="VectorBase:LLONM1_005363"/>
<dbReference type="EnsemblMetazoa" id="LLOJ000008-RA">
    <property type="protein sequence ID" value="LLOJ000008-PA"/>
    <property type="gene ID" value="LLOJ000008"/>
</dbReference>
<evidence type="ECO:0000256" key="2">
    <source>
        <dbReference type="SAM" id="SignalP"/>
    </source>
</evidence>
<feature type="signal peptide" evidence="2">
    <location>
        <begin position="1"/>
        <end position="16"/>
    </location>
</feature>
<keyword evidence="6" id="KW-1185">Reference proteome</keyword>
<feature type="domain" description="Chitin-binding type-2" evidence="3">
    <location>
        <begin position="30"/>
        <end position="93"/>
    </location>
</feature>
<dbReference type="VEuPathDB" id="VectorBase:LLOJ000008"/>
<feature type="chain" id="PRO_5044555201" evidence="2">
    <location>
        <begin position="17"/>
        <end position="859"/>
    </location>
</feature>
<dbReference type="GO" id="GO:0008061">
    <property type="term" value="F:chitin binding"/>
    <property type="evidence" value="ECO:0007669"/>
    <property type="project" value="InterPro"/>
</dbReference>